<feature type="non-terminal residue" evidence="1">
    <location>
        <position position="1"/>
    </location>
</feature>
<organism evidence="1 2">
    <name type="scientific">Scutellospora calospora</name>
    <dbReference type="NCBI Taxonomy" id="85575"/>
    <lineage>
        <taxon>Eukaryota</taxon>
        <taxon>Fungi</taxon>
        <taxon>Fungi incertae sedis</taxon>
        <taxon>Mucoromycota</taxon>
        <taxon>Glomeromycotina</taxon>
        <taxon>Glomeromycetes</taxon>
        <taxon>Diversisporales</taxon>
        <taxon>Gigasporaceae</taxon>
        <taxon>Scutellospora</taxon>
    </lineage>
</organism>
<evidence type="ECO:0000313" key="1">
    <source>
        <dbReference type="EMBL" id="CAG8706889.1"/>
    </source>
</evidence>
<comment type="caution">
    <text evidence="1">The sequence shown here is derived from an EMBL/GenBank/DDBJ whole genome shotgun (WGS) entry which is preliminary data.</text>
</comment>
<sequence>THMGQNQVKRIIFMPDNSTSSVVFVTAVSVALAALIVRLG</sequence>
<accession>A0ACA9PEJ5</accession>
<evidence type="ECO:0000313" key="2">
    <source>
        <dbReference type="Proteomes" id="UP000789860"/>
    </source>
</evidence>
<name>A0ACA9PEJ5_9GLOM</name>
<reference evidence="1" key="1">
    <citation type="submission" date="2021-06" db="EMBL/GenBank/DDBJ databases">
        <authorList>
            <person name="Kallberg Y."/>
            <person name="Tangrot J."/>
            <person name="Rosling A."/>
        </authorList>
    </citation>
    <scope>NUCLEOTIDE SEQUENCE</scope>
    <source>
        <strain evidence="1">AU212A</strain>
    </source>
</reference>
<dbReference type="Proteomes" id="UP000789860">
    <property type="component" value="Unassembled WGS sequence"/>
</dbReference>
<feature type="non-terminal residue" evidence="1">
    <location>
        <position position="40"/>
    </location>
</feature>
<protein>
    <submittedName>
        <fullName evidence="1">1868_t:CDS:1</fullName>
    </submittedName>
</protein>
<proteinExistence type="predicted"/>
<dbReference type="EMBL" id="CAJVPM010041663">
    <property type="protein sequence ID" value="CAG8706889.1"/>
    <property type="molecule type" value="Genomic_DNA"/>
</dbReference>
<gene>
    <name evidence="1" type="ORF">SCALOS_LOCUS10715</name>
</gene>
<keyword evidence="2" id="KW-1185">Reference proteome</keyword>